<evidence type="ECO:0000313" key="3">
    <source>
        <dbReference type="Proteomes" id="UP000248764"/>
    </source>
</evidence>
<reference evidence="2 3" key="1">
    <citation type="submission" date="2018-01" db="EMBL/GenBank/DDBJ databases">
        <title>Draft genome sequence of Jiangella sp. GTF31.</title>
        <authorList>
            <person name="Sahin N."/>
            <person name="Ay H."/>
            <person name="Saygin H."/>
        </authorList>
    </citation>
    <scope>NUCLEOTIDE SEQUENCE [LARGE SCALE GENOMIC DNA]</scope>
    <source>
        <strain evidence="2 3">GTF31</strain>
    </source>
</reference>
<gene>
    <name evidence="2" type="ORF">C1I92_02155</name>
</gene>
<dbReference type="Gene3D" id="2.30.40.10">
    <property type="entry name" value="Urease, subunit C, domain 1"/>
    <property type="match status" value="1"/>
</dbReference>
<sequence>MALLLRGGRRYGGEAVDVLIDDGRLTAVAPPGAPAPREAEVVDLDGRFVGPGLWDAHVHFTQWVAARARFDLATTTSAADAAERVRARLAAGAESGVLVGYGFRDALWPDQPSVTLLDAAAGTHPVVLVSGDLHCGWLNTAAAAAFGLTLPPSGLLRETEWIGTLQRIDAQTHYGIDGFRAAADAAAARGVVGVVDFENDDNLALWPQRVAAGVTSLRVDASVWPSRLDAAIRAGHRSDDVLDQDGLVRVGPLKVVADGSLNTRTAYCWQPYPGTADHGVQSVDGAELRRLLRTATGNGIDAAVHAIGDRTNTEVLDAFEELAIPGTIEHAQLVRPADVPRFARLGVVASVQPEHAMDDRDVADRHWAGHAEHAFAYGSLHAAGAVLRLGSDAPVAPLDPWVSIAAAVHRHRDGRAPWHPEQRLPIQAALAASARGRGTLTAGDPADLVVVEADPLTADEPGLRAMTVAATLLGGRWTWRSL</sequence>
<organism evidence="2 3">
    <name type="scientific">Jiangella anatolica</name>
    <dbReference type="NCBI Taxonomy" id="2670374"/>
    <lineage>
        <taxon>Bacteria</taxon>
        <taxon>Bacillati</taxon>
        <taxon>Actinomycetota</taxon>
        <taxon>Actinomycetes</taxon>
        <taxon>Jiangellales</taxon>
        <taxon>Jiangellaceae</taxon>
        <taxon>Jiangella</taxon>
    </lineage>
</organism>
<dbReference type="GO" id="GO:0016810">
    <property type="term" value="F:hydrolase activity, acting on carbon-nitrogen (but not peptide) bonds"/>
    <property type="evidence" value="ECO:0007669"/>
    <property type="project" value="InterPro"/>
</dbReference>
<dbReference type="AlphaFoldDB" id="A0A2W2D1A9"/>
<evidence type="ECO:0000259" key="1">
    <source>
        <dbReference type="Pfam" id="PF07969"/>
    </source>
</evidence>
<evidence type="ECO:0000313" key="2">
    <source>
        <dbReference type="EMBL" id="PZF86313.1"/>
    </source>
</evidence>
<comment type="caution">
    <text evidence="2">The sequence shown here is derived from an EMBL/GenBank/DDBJ whole genome shotgun (WGS) entry which is preliminary data.</text>
</comment>
<dbReference type="Proteomes" id="UP000248764">
    <property type="component" value="Unassembled WGS sequence"/>
</dbReference>
<dbReference type="Gene3D" id="3.20.20.140">
    <property type="entry name" value="Metal-dependent hydrolases"/>
    <property type="match status" value="1"/>
</dbReference>
<dbReference type="InterPro" id="IPR032466">
    <property type="entry name" value="Metal_Hydrolase"/>
</dbReference>
<dbReference type="InterPro" id="IPR013108">
    <property type="entry name" value="Amidohydro_3"/>
</dbReference>
<dbReference type="PANTHER" id="PTHR22642:SF2">
    <property type="entry name" value="PROTEIN LONG AFTER FAR-RED 3"/>
    <property type="match status" value="1"/>
</dbReference>
<dbReference type="RefSeq" id="WP_111253005.1">
    <property type="nucleotide sequence ID" value="NZ_POTW01000003.1"/>
</dbReference>
<dbReference type="SUPFAM" id="SSF51338">
    <property type="entry name" value="Composite domain of metallo-dependent hydrolases"/>
    <property type="match status" value="1"/>
</dbReference>
<dbReference type="SUPFAM" id="SSF51556">
    <property type="entry name" value="Metallo-dependent hydrolases"/>
    <property type="match status" value="1"/>
</dbReference>
<accession>A0A2W2D1A9</accession>
<feature type="domain" description="Amidohydrolase 3" evidence="1">
    <location>
        <begin position="40"/>
        <end position="476"/>
    </location>
</feature>
<dbReference type="PANTHER" id="PTHR22642">
    <property type="entry name" value="IMIDAZOLONEPROPIONASE"/>
    <property type="match status" value="1"/>
</dbReference>
<dbReference type="InterPro" id="IPR011059">
    <property type="entry name" value="Metal-dep_hydrolase_composite"/>
</dbReference>
<dbReference type="Pfam" id="PF07969">
    <property type="entry name" value="Amidohydro_3"/>
    <property type="match status" value="1"/>
</dbReference>
<keyword evidence="3" id="KW-1185">Reference proteome</keyword>
<dbReference type="Gene3D" id="3.10.310.70">
    <property type="match status" value="1"/>
</dbReference>
<protein>
    <recommendedName>
        <fullName evidence="1">Amidohydrolase 3 domain-containing protein</fullName>
    </recommendedName>
</protein>
<name>A0A2W2D1A9_9ACTN</name>
<dbReference type="EMBL" id="POTW01000003">
    <property type="protein sequence ID" value="PZF86313.1"/>
    <property type="molecule type" value="Genomic_DNA"/>
</dbReference>
<proteinExistence type="predicted"/>